<organism evidence="2 3">
    <name type="scientific">Dreissena polymorpha</name>
    <name type="common">Zebra mussel</name>
    <name type="synonym">Mytilus polymorpha</name>
    <dbReference type="NCBI Taxonomy" id="45954"/>
    <lineage>
        <taxon>Eukaryota</taxon>
        <taxon>Metazoa</taxon>
        <taxon>Spiralia</taxon>
        <taxon>Lophotrochozoa</taxon>
        <taxon>Mollusca</taxon>
        <taxon>Bivalvia</taxon>
        <taxon>Autobranchia</taxon>
        <taxon>Heteroconchia</taxon>
        <taxon>Euheterodonta</taxon>
        <taxon>Imparidentia</taxon>
        <taxon>Neoheterodontei</taxon>
        <taxon>Myida</taxon>
        <taxon>Dreissenoidea</taxon>
        <taxon>Dreissenidae</taxon>
        <taxon>Dreissena</taxon>
    </lineage>
</organism>
<reference evidence="2" key="1">
    <citation type="journal article" date="2019" name="bioRxiv">
        <title>The Genome of the Zebra Mussel, Dreissena polymorpha: A Resource for Invasive Species Research.</title>
        <authorList>
            <person name="McCartney M.A."/>
            <person name="Auch B."/>
            <person name="Kono T."/>
            <person name="Mallez S."/>
            <person name="Zhang Y."/>
            <person name="Obille A."/>
            <person name="Becker A."/>
            <person name="Abrahante J.E."/>
            <person name="Garbe J."/>
            <person name="Badalamenti J.P."/>
            <person name="Herman A."/>
            <person name="Mangelson H."/>
            <person name="Liachko I."/>
            <person name="Sullivan S."/>
            <person name="Sone E.D."/>
            <person name="Koren S."/>
            <person name="Silverstein K.A.T."/>
            <person name="Beckman K.B."/>
            <person name="Gohl D.M."/>
        </authorList>
    </citation>
    <scope>NUCLEOTIDE SEQUENCE</scope>
    <source>
        <strain evidence="2">Duluth1</strain>
        <tissue evidence="2">Whole animal</tissue>
    </source>
</reference>
<name>A0A9D4KYI8_DREPO</name>
<dbReference type="Proteomes" id="UP000828390">
    <property type="component" value="Unassembled WGS sequence"/>
</dbReference>
<protein>
    <submittedName>
        <fullName evidence="2">Uncharacterized protein</fullName>
    </submittedName>
</protein>
<proteinExistence type="predicted"/>
<sequence length="88" mass="9789">MIVIWLGEGCREVGRRLQGGWEKVAGRLGEGCREVGRRLQGGWEKVAGRLGEGCREVEIKLESDVGSTLKNDDAKVCKINHHPTFSQR</sequence>
<keyword evidence="3" id="KW-1185">Reference proteome</keyword>
<dbReference type="EMBL" id="JAIWYP010000007">
    <property type="protein sequence ID" value="KAH3792075.1"/>
    <property type="molecule type" value="Genomic_DNA"/>
</dbReference>
<reference evidence="2" key="2">
    <citation type="submission" date="2020-11" db="EMBL/GenBank/DDBJ databases">
        <authorList>
            <person name="McCartney M.A."/>
            <person name="Auch B."/>
            <person name="Kono T."/>
            <person name="Mallez S."/>
            <person name="Becker A."/>
            <person name="Gohl D.M."/>
            <person name="Silverstein K.A.T."/>
            <person name="Koren S."/>
            <person name="Bechman K.B."/>
            <person name="Herman A."/>
            <person name="Abrahante J.E."/>
            <person name="Garbe J."/>
        </authorList>
    </citation>
    <scope>NUCLEOTIDE SEQUENCE</scope>
    <source>
        <strain evidence="2">Duluth1</strain>
        <tissue evidence="2">Whole animal</tissue>
    </source>
</reference>
<dbReference type="AlphaFoldDB" id="A0A9D4KYI8"/>
<evidence type="ECO:0000313" key="1">
    <source>
        <dbReference type="EMBL" id="KAH3792075.1"/>
    </source>
</evidence>
<comment type="caution">
    <text evidence="2">The sequence shown here is derived from an EMBL/GenBank/DDBJ whole genome shotgun (WGS) entry which is preliminary data.</text>
</comment>
<evidence type="ECO:0000313" key="3">
    <source>
        <dbReference type="Proteomes" id="UP000828390"/>
    </source>
</evidence>
<evidence type="ECO:0000313" key="2">
    <source>
        <dbReference type="EMBL" id="KAH3848043.1"/>
    </source>
</evidence>
<gene>
    <name evidence="2" type="ORF">DPMN_090381</name>
    <name evidence="1" type="ORF">DPMN_145564</name>
</gene>
<accession>A0A9D4KYI8</accession>
<dbReference type="EMBL" id="JAIWYP010000003">
    <property type="protein sequence ID" value="KAH3848043.1"/>
    <property type="molecule type" value="Genomic_DNA"/>
</dbReference>